<dbReference type="Pfam" id="PF13420">
    <property type="entry name" value="Acetyltransf_4"/>
    <property type="match status" value="1"/>
</dbReference>
<dbReference type="SUPFAM" id="SSF55729">
    <property type="entry name" value="Acyl-CoA N-acyltransferases (Nat)"/>
    <property type="match status" value="1"/>
</dbReference>
<evidence type="ECO:0000313" key="2">
    <source>
        <dbReference type="EMBL" id="KFG88631.1"/>
    </source>
</evidence>
<gene>
    <name evidence="2" type="ORF">BV98_003465</name>
</gene>
<dbReference type="STRING" id="76947.GCA_002080435_00195"/>
<dbReference type="PROSITE" id="PS51186">
    <property type="entry name" value="GNAT"/>
    <property type="match status" value="1"/>
</dbReference>
<dbReference type="InterPro" id="IPR016181">
    <property type="entry name" value="Acyl_CoA_acyltransferase"/>
</dbReference>
<dbReference type="AlphaFoldDB" id="A0A086P5G3"/>
<dbReference type="NCBIfam" id="NF040504">
    <property type="entry name" value="resist_ArsN1b"/>
    <property type="match status" value="1"/>
</dbReference>
<dbReference type="PANTHER" id="PTHR43072:SF8">
    <property type="entry name" value="ACYLTRANSFERASE FABY-RELATED"/>
    <property type="match status" value="1"/>
</dbReference>
<dbReference type="CDD" id="cd04301">
    <property type="entry name" value="NAT_SF"/>
    <property type="match status" value="1"/>
</dbReference>
<dbReference type="GO" id="GO:0016747">
    <property type="term" value="F:acyltransferase activity, transferring groups other than amino-acyl groups"/>
    <property type="evidence" value="ECO:0007669"/>
    <property type="project" value="InterPro"/>
</dbReference>
<sequence>MCARQDLSEKYDVFGRLHVLVAHPARQWTYALDRMDASGQFDEILLLGWCNMHVRQIAMGDAPAVQAIYAPYVTSTTISFEDVPPDIVEIERRIAAILPRYPYLVAEEDGRIVGYAYASEHRTRAAYRTSVDVTVYVAPGAQRRGVARCLYARLLPAAASLGYHAAFAGIALPNDASVALHEVMGFELVGIYREVGRKFDAWHDVGWWQRLL</sequence>
<protein>
    <submittedName>
        <fullName evidence="2">N-acetyltransferase GCN5</fullName>
    </submittedName>
</protein>
<dbReference type="EMBL" id="JFZA02000056">
    <property type="protein sequence ID" value="KFG88631.1"/>
    <property type="molecule type" value="Genomic_DNA"/>
</dbReference>
<accession>A0A086P5G3</accession>
<dbReference type="PATRIC" id="fig|1219045.3.peg.3520"/>
<reference evidence="2" key="1">
    <citation type="submission" date="2014-08" db="EMBL/GenBank/DDBJ databases">
        <title>Draft genome sequences of Sphingobium herbicidovorans.</title>
        <authorList>
            <person name="Gan H.M."/>
            <person name="Gan H.Y."/>
            <person name="Savka M.A."/>
        </authorList>
    </citation>
    <scope>NUCLEOTIDE SEQUENCE [LARGE SCALE GENOMIC DNA]</scope>
    <source>
        <strain evidence="2">NBRC 16415</strain>
    </source>
</reference>
<dbReference type="PANTHER" id="PTHR43072">
    <property type="entry name" value="N-ACETYLTRANSFERASE"/>
    <property type="match status" value="1"/>
</dbReference>
<dbReference type="InterPro" id="IPR000182">
    <property type="entry name" value="GNAT_dom"/>
</dbReference>
<dbReference type="Gene3D" id="3.40.630.30">
    <property type="match status" value="1"/>
</dbReference>
<comment type="caution">
    <text evidence="2">The sequence shown here is derived from an EMBL/GenBank/DDBJ whole genome shotgun (WGS) entry which is preliminary data.</text>
</comment>
<keyword evidence="3" id="KW-1185">Reference proteome</keyword>
<evidence type="ECO:0000259" key="1">
    <source>
        <dbReference type="PROSITE" id="PS51186"/>
    </source>
</evidence>
<dbReference type="Proteomes" id="UP000024284">
    <property type="component" value="Unassembled WGS sequence"/>
</dbReference>
<feature type="domain" description="N-acetyltransferase" evidence="1">
    <location>
        <begin position="52"/>
        <end position="212"/>
    </location>
</feature>
<evidence type="ECO:0000313" key="3">
    <source>
        <dbReference type="Proteomes" id="UP000024284"/>
    </source>
</evidence>
<name>A0A086P5G3_SPHHM</name>
<dbReference type="eggNOG" id="COG1247">
    <property type="taxonomic scope" value="Bacteria"/>
</dbReference>
<organism evidence="2 3">
    <name type="scientific">Sphingobium herbicidovorans (strain ATCC 700291 / DSM 11019 / CCUG 56400 / KCTC 2939 / LMG 18315 / NBRC 16415 / MH)</name>
    <name type="common">Sphingomonas herbicidovorans</name>
    <dbReference type="NCBI Taxonomy" id="1219045"/>
    <lineage>
        <taxon>Bacteria</taxon>
        <taxon>Pseudomonadati</taxon>
        <taxon>Pseudomonadota</taxon>
        <taxon>Alphaproteobacteria</taxon>
        <taxon>Sphingomonadales</taxon>
        <taxon>Sphingomonadaceae</taxon>
        <taxon>Sphingobium</taxon>
    </lineage>
</organism>
<proteinExistence type="predicted"/>